<dbReference type="STRING" id="570947.SAMN05421687_101629"/>
<evidence type="ECO:0000313" key="1">
    <source>
        <dbReference type="EMBL" id="SIS38583.1"/>
    </source>
</evidence>
<reference evidence="2" key="1">
    <citation type="submission" date="2017-01" db="EMBL/GenBank/DDBJ databases">
        <authorList>
            <person name="Varghese N."/>
            <person name="Submissions S."/>
        </authorList>
    </citation>
    <scope>NUCLEOTIDE SEQUENCE [LARGE SCALE GENOMIC DNA]</scope>
    <source>
        <strain evidence="2">DSM 23127</strain>
    </source>
</reference>
<keyword evidence="2" id="KW-1185">Reference proteome</keyword>
<accession>A0A1N7INA1</accession>
<dbReference type="AlphaFoldDB" id="A0A1N7INA1"/>
<organism evidence="1 2">
    <name type="scientific">Salimicrobium flavidum</name>
    <dbReference type="NCBI Taxonomy" id="570947"/>
    <lineage>
        <taxon>Bacteria</taxon>
        <taxon>Bacillati</taxon>
        <taxon>Bacillota</taxon>
        <taxon>Bacilli</taxon>
        <taxon>Bacillales</taxon>
        <taxon>Bacillaceae</taxon>
        <taxon>Salimicrobium</taxon>
    </lineage>
</organism>
<proteinExistence type="predicted"/>
<gene>
    <name evidence="1" type="ORF">SAMN05421687_101629</name>
</gene>
<evidence type="ECO:0000313" key="2">
    <source>
        <dbReference type="Proteomes" id="UP000187608"/>
    </source>
</evidence>
<dbReference type="Proteomes" id="UP000187608">
    <property type="component" value="Unassembled WGS sequence"/>
</dbReference>
<dbReference type="EMBL" id="FTOC01000001">
    <property type="protein sequence ID" value="SIS38583.1"/>
    <property type="molecule type" value="Genomic_DNA"/>
</dbReference>
<name>A0A1N7INA1_9BACI</name>
<sequence>MGVLHDLVKDIPVPKMAKVEQSFDRTELENFSEELERKLHEEVLKDQIEPGMKIAVAVGSRGID</sequence>
<protein>
    <submittedName>
        <fullName evidence="1">Uncharacterized protein</fullName>
    </submittedName>
</protein>